<gene>
    <name evidence="7" type="primary">purF</name>
    <name evidence="13" type="ORF">B7O98_01110</name>
</gene>
<dbReference type="NCBIfam" id="TIGR01134">
    <property type="entry name" value="purF"/>
    <property type="match status" value="1"/>
</dbReference>
<evidence type="ECO:0000256" key="9">
    <source>
        <dbReference type="PIRSR" id="PIRSR000485-1"/>
    </source>
</evidence>
<dbReference type="InterPro" id="IPR017932">
    <property type="entry name" value="GATase_2_dom"/>
</dbReference>
<keyword evidence="5 7" id="KW-0658">Purine biosynthesis</keyword>
<evidence type="ECO:0000256" key="10">
    <source>
        <dbReference type="PIRSR" id="PIRSR000485-2"/>
    </source>
</evidence>
<dbReference type="AlphaFoldDB" id="A0A2R7Y928"/>
<dbReference type="InterPro" id="IPR005854">
    <property type="entry name" value="PurF"/>
</dbReference>
<evidence type="ECO:0000313" key="13">
    <source>
        <dbReference type="EMBL" id="PUA34041.1"/>
    </source>
</evidence>
<comment type="cofactor">
    <cofactor evidence="7 11">
        <name>[4Fe-4S] cluster</name>
        <dbReference type="ChEBI" id="CHEBI:49883"/>
    </cofactor>
    <text evidence="7 11">Binds 1 [4Fe-4S] cluster per subunit.</text>
</comment>
<comment type="caution">
    <text evidence="13">The sequence shown here is derived from an EMBL/GenBank/DDBJ whole genome shotgun (WGS) entry which is preliminary data.</text>
</comment>
<dbReference type="GO" id="GO:0009113">
    <property type="term" value="P:purine nucleobase biosynthetic process"/>
    <property type="evidence" value="ECO:0007669"/>
    <property type="project" value="UniProtKB-UniRule"/>
</dbReference>
<dbReference type="Pfam" id="PF00156">
    <property type="entry name" value="Pribosyltran"/>
    <property type="match status" value="1"/>
</dbReference>
<comment type="function">
    <text evidence="7">Catalyzes the formation of phosphoribosylamine from phosphoribosylpyrophosphate (PRPP) and glutamine.</text>
</comment>
<dbReference type="SUPFAM" id="SSF53271">
    <property type="entry name" value="PRTase-like"/>
    <property type="match status" value="1"/>
</dbReference>
<evidence type="ECO:0000256" key="8">
    <source>
        <dbReference type="PIRNR" id="PIRNR000485"/>
    </source>
</evidence>
<name>A0A2R7Y928_9CREN</name>
<dbReference type="GO" id="GO:0006189">
    <property type="term" value="P:'de novo' IMP biosynthetic process"/>
    <property type="evidence" value="ECO:0007669"/>
    <property type="project" value="UniProtKB-UniRule"/>
</dbReference>
<evidence type="ECO:0000256" key="5">
    <source>
        <dbReference type="ARBA" id="ARBA00022755"/>
    </source>
</evidence>
<reference evidence="13 14" key="1">
    <citation type="journal article" date="2018" name="Syst. Appl. Microbiol.">
        <title>A new symbiotic nanoarchaeote (Candidatus Nanoclepta minutus) and its host (Zestosphaera tikiterensis gen. nov., sp. nov.) from a New Zealand hot spring.</title>
        <authorList>
            <person name="St John E."/>
            <person name="Liu Y."/>
            <person name="Podar M."/>
            <person name="Stott M.B."/>
            <person name="Meneghin J."/>
            <person name="Chen Z."/>
            <person name="Lagutin K."/>
            <person name="Mitchell K."/>
            <person name="Reysenbach A.L."/>
        </authorList>
    </citation>
    <scope>NUCLEOTIDE SEQUENCE [LARGE SCALE GENOMIC DNA]</scope>
    <source>
        <strain evidence="13">NZ3</strain>
    </source>
</reference>
<evidence type="ECO:0000256" key="1">
    <source>
        <dbReference type="ARBA" id="ARBA00005209"/>
    </source>
</evidence>
<dbReference type="HAMAP" id="MF_01931">
    <property type="entry name" value="PurF"/>
    <property type="match status" value="1"/>
</dbReference>
<dbReference type="EC" id="2.4.2.14" evidence="7"/>
<evidence type="ECO:0000256" key="3">
    <source>
        <dbReference type="ARBA" id="ARBA00022676"/>
    </source>
</evidence>
<evidence type="ECO:0000259" key="12">
    <source>
        <dbReference type="PROSITE" id="PS51278"/>
    </source>
</evidence>
<feature type="binding site" evidence="7 11">
    <location>
        <position position="432"/>
    </location>
    <ligand>
        <name>[4Fe-4S] cluster</name>
        <dbReference type="ChEBI" id="CHEBI:49883"/>
    </ligand>
</feature>
<feature type="binding site" evidence="7 11">
    <location>
        <position position="435"/>
    </location>
    <ligand>
        <name>[4Fe-4S] cluster</name>
        <dbReference type="ChEBI" id="CHEBI:49883"/>
    </ligand>
</feature>
<dbReference type="Gene3D" id="3.40.50.2020">
    <property type="match status" value="1"/>
</dbReference>
<dbReference type="PIRSF" id="PIRSF000485">
    <property type="entry name" value="Amd_phspho_trans"/>
    <property type="match status" value="1"/>
</dbReference>
<evidence type="ECO:0000256" key="11">
    <source>
        <dbReference type="PIRSR" id="PIRSR000485-3"/>
    </source>
</evidence>
<evidence type="ECO:0000313" key="14">
    <source>
        <dbReference type="Proteomes" id="UP000244093"/>
    </source>
</evidence>
<dbReference type="InterPro" id="IPR029055">
    <property type="entry name" value="Ntn_hydrolases_N"/>
</dbReference>
<keyword evidence="7 10" id="KW-0460">Magnesium</keyword>
<dbReference type="Pfam" id="PF13522">
    <property type="entry name" value="GATase_6"/>
    <property type="match status" value="1"/>
</dbReference>
<dbReference type="GO" id="GO:0004044">
    <property type="term" value="F:amidophosphoribosyltransferase activity"/>
    <property type="evidence" value="ECO:0007669"/>
    <property type="project" value="UniProtKB-UniRule"/>
</dbReference>
<keyword evidence="7" id="KW-0004">4Fe-4S</keyword>
<feature type="binding site" evidence="7 11">
    <location>
        <position position="237"/>
    </location>
    <ligand>
        <name>[4Fe-4S] cluster</name>
        <dbReference type="ChEBI" id="CHEBI:49883"/>
    </ligand>
</feature>
<feature type="domain" description="Glutamine amidotransferase type-2" evidence="12">
    <location>
        <begin position="2"/>
        <end position="221"/>
    </location>
</feature>
<comment type="pathway">
    <text evidence="1 7 8">Purine metabolism; IMP biosynthesis via de novo pathway; N(1)-(5-phospho-D-ribosyl)glycinamide from 5-phospho-alpha-D-ribose 1-diphosphate: step 1/2.</text>
</comment>
<dbReference type="SUPFAM" id="SSF56235">
    <property type="entry name" value="N-terminal nucleophile aminohydrolases (Ntn hydrolases)"/>
    <property type="match status" value="1"/>
</dbReference>
<dbReference type="GO" id="GO:0000287">
    <property type="term" value="F:magnesium ion binding"/>
    <property type="evidence" value="ECO:0007669"/>
    <property type="project" value="UniProtKB-UniRule"/>
</dbReference>
<feature type="binding site" evidence="7 10">
    <location>
        <position position="346"/>
    </location>
    <ligand>
        <name>Mg(2+)</name>
        <dbReference type="ChEBI" id="CHEBI:18420"/>
    </ligand>
</feature>
<feature type="active site" description="Nucleophile" evidence="7 9">
    <location>
        <position position="2"/>
    </location>
</feature>
<dbReference type="EMBL" id="NBVN01000001">
    <property type="protein sequence ID" value="PUA34041.1"/>
    <property type="molecule type" value="Genomic_DNA"/>
</dbReference>
<comment type="cofactor">
    <cofactor evidence="7 10">
        <name>Mg(2+)</name>
        <dbReference type="ChEBI" id="CHEBI:18420"/>
    </cofactor>
    <text evidence="7 10">Binds 1 Mg(2+) ion per subunit.</text>
</comment>
<dbReference type="CDD" id="cd06223">
    <property type="entry name" value="PRTases_typeI"/>
    <property type="match status" value="1"/>
</dbReference>
<dbReference type="Gene3D" id="3.60.20.10">
    <property type="entry name" value="Glutamine Phosphoribosylpyrophosphate, subunit 1, domain 1"/>
    <property type="match status" value="1"/>
</dbReference>
<comment type="similarity">
    <text evidence="2 7 8">In the C-terminal section; belongs to the purine/pyrimidine phosphoribosyltransferase family.</text>
</comment>
<keyword evidence="3 7" id="KW-0328">Glycosyltransferase</keyword>
<keyword evidence="7 10" id="KW-0479">Metal-binding</keyword>
<feature type="binding site" evidence="7 10">
    <location>
        <position position="284"/>
    </location>
    <ligand>
        <name>Mg(2+)</name>
        <dbReference type="ChEBI" id="CHEBI:18420"/>
    </ligand>
</feature>
<proteinExistence type="inferred from homology"/>
<protein>
    <recommendedName>
        <fullName evidence="7">Amidophosphoribosyltransferase</fullName>
        <shortName evidence="7">ATase</shortName>
        <ecNumber evidence="7">2.4.2.14</ecNumber>
    </recommendedName>
    <alternativeName>
        <fullName evidence="7">Glutamine phosphoribosylpyrophosphate amidotransferase</fullName>
        <shortName evidence="7">GPATase</shortName>
    </alternativeName>
</protein>
<dbReference type="PANTHER" id="PTHR11907">
    <property type="entry name" value="AMIDOPHOSPHORIBOSYLTRANSFERASE"/>
    <property type="match status" value="1"/>
</dbReference>
<evidence type="ECO:0000256" key="6">
    <source>
        <dbReference type="ARBA" id="ARBA00022962"/>
    </source>
</evidence>
<keyword evidence="6 7" id="KW-0315">Glutamine amidotransferase</keyword>
<organism evidence="13 14">
    <name type="scientific">Zestosphaera tikiterensis</name>
    <dbReference type="NCBI Taxonomy" id="1973259"/>
    <lineage>
        <taxon>Archaea</taxon>
        <taxon>Thermoproteota</taxon>
        <taxon>Thermoprotei</taxon>
        <taxon>Desulfurococcales</taxon>
        <taxon>Desulfurococcaceae</taxon>
        <taxon>Zestosphaera</taxon>
    </lineage>
</organism>
<keyword evidence="7 11" id="KW-0408">Iron</keyword>
<dbReference type="InterPro" id="IPR000836">
    <property type="entry name" value="PRTase_dom"/>
</dbReference>
<evidence type="ECO:0000256" key="7">
    <source>
        <dbReference type="HAMAP-Rule" id="MF_01931"/>
    </source>
</evidence>
<dbReference type="GO" id="GO:0051539">
    <property type="term" value="F:4 iron, 4 sulfur cluster binding"/>
    <property type="evidence" value="ECO:0007669"/>
    <property type="project" value="UniProtKB-KW"/>
</dbReference>
<dbReference type="PROSITE" id="PS51278">
    <property type="entry name" value="GATASE_TYPE_2"/>
    <property type="match status" value="1"/>
</dbReference>
<evidence type="ECO:0000256" key="2">
    <source>
        <dbReference type="ARBA" id="ARBA00010138"/>
    </source>
</evidence>
<feature type="binding site" evidence="7 11">
    <location>
        <position position="382"/>
    </location>
    <ligand>
        <name>[4Fe-4S] cluster</name>
        <dbReference type="ChEBI" id="CHEBI:49883"/>
    </ligand>
</feature>
<dbReference type="Proteomes" id="UP000244093">
    <property type="component" value="Unassembled WGS sequence"/>
</dbReference>
<comment type="catalytic activity">
    <reaction evidence="7 8">
        <text>5-phospho-beta-D-ribosylamine + L-glutamate + diphosphate = 5-phospho-alpha-D-ribose 1-diphosphate + L-glutamine + H2O</text>
        <dbReference type="Rhea" id="RHEA:14905"/>
        <dbReference type="ChEBI" id="CHEBI:15377"/>
        <dbReference type="ChEBI" id="CHEBI:29985"/>
        <dbReference type="ChEBI" id="CHEBI:33019"/>
        <dbReference type="ChEBI" id="CHEBI:58017"/>
        <dbReference type="ChEBI" id="CHEBI:58359"/>
        <dbReference type="ChEBI" id="CHEBI:58681"/>
        <dbReference type="EC" id="2.4.2.14"/>
    </reaction>
</comment>
<keyword evidence="7 11" id="KW-0411">Iron-sulfur</keyword>
<evidence type="ECO:0000256" key="4">
    <source>
        <dbReference type="ARBA" id="ARBA00022679"/>
    </source>
</evidence>
<dbReference type="InterPro" id="IPR029057">
    <property type="entry name" value="PRTase-like"/>
</dbReference>
<keyword evidence="4 7" id="KW-0808">Transferase</keyword>
<dbReference type="UniPathway" id="UPA00074">
    <property type="reaction ID" value="UER00124"/>
</dbReference>
<sequence>MCGIAGYVGKGDVVTALLEMLVELQHRGQEHAGIAIATNTHAIERVNGGWNVVEMILNRSRIPRVNGAFGGVGHVRYSTSGGYLNSVTQPAVVGGDFKIALAFNGTIANYRALAKEVGIKPENDTQAFANVLLKYSIEYGKDVVEALKALASRVVGGYSVIVVTNEPRIVLARDPRGFRPLAYGFNGGEFYAASETAVLDIVGVESWREVRAGEVVSFDGHSLEVMAAQAVGEATPCVFEYVYFSRPDSIFNGVSVYESRVLMGMELAKVAPAEADVVVPIPDSGRAAAIGYSRASGLPMDEGVVANKYIGRGFIMPPTVRDSLSSLKYGFVKKVVNGRRVVLVDDSIVRGTTMKSLVSKLRRFGAREIHVRVASPPFRYPCFMGIDVSSRNELLAWSKMRLEDIAKALGADSIAYNPVECLIRSVGSSAVCTACFTGRYPFKNLTVEDLESMFSR</sequence>
<accession>A0A2R7Y928</accession>
<feature type="binding site" evidence="7 10">
    <location>
        <position position="345"/>
    </location>
    <ligand>
        <name>Mg(2+)</name>
        <dbReference type="ChEBI" id="CHEBI:18420"/>
    </ligand>
</feature>